<sequence>MTIKTIPYTDATTLFGKLEDLALSGGQYAFRGHQNSNWLIESTLTRYTNIPMNSFQADLEEMLIYFMYKMKSLDSIPFDNFDRRSILEFGRHYGVPTPVIDFSWSPYVATYFAFSSIQWRYAAPVNTETNEAQNAAIIALDTQLLAQGWVKSFQLRPEEYDNFLYESPDFFATEYPADVLKFIHFPASWNRRMQSQQGCFVYDALTNASGAQFRSFHDFVEKIQEPSQPGGGKKPTAYKFLVPHSEAGRVFAKLELMNINGINLIDREGVASDIKNTYNYNRKSGYTWDLLISGK</sequence>
<accession>A0AAV4ZA14</accession>
<gene>
    <name evidence="2" type="ORF">OICFNHDK_3296</name>
</gene>
<dbReference type="EMBL" id="BPQF01000016">
    <property type="protein sequence ID" value="GJD40820.1"/>
    <property type="molecule type" value="Genomic_DNA"/>
</dbReference>
<dbReference type="AlphaFoldDB" id="A0AAV4ZA14"/>
<dbReference type="Pfam" id="PF08867">
    <property type="entry name" value="FRG"/>
    <property type="match status" value="1"/>
</dbReference>
<feature type="domain" description="FRG" evidence="1">
    <location>
        <begin position="24"/>
        <end position="138"/>
    </location>
</feature>
<organism evidence="2 3">
    <name type="scientific">Methylobacterium bullatum</name>
    <dbReference type="NCBI Taxonomy" id="570505"/>
    <lineage>
        <taxon>Bacteria</taxon>
        <taxon>Pseudomonadati</taxon>
        <taxon>Pseudomonadota</taxon>
        <taxon>Alphaproteobacteria</taxon>
        <taxon>Hyphomicrobiales</taxon>
        <taxon>Methylobacteriaceae</taxon>
        <taxon>Methylobacterium</taxon>
    </lineage>
</organism>
<proteinExistence type="predicted"/>
<dbReference type="InterPro" id="IPR014966">
    <property type="entry name" value="FRG-dom"/>
</dbReference>
<comment type="caution">
    <text evidence="2">The sequence shown here is derived from an EMBL/GenBank/DDBJ whole genome shotgun (WGS) entry which is preliminary data.</text>
</comment>
<name>A0AAV4ZA14_9HYPH</name>
<evidence type="ECO:0000259" key="1">
    <source>
        <dbReference type="SMART" id="SM00901"/>
    </source>
</evidence>
<reference evidence="2" key="1">
    <citation type="journal article" date="2016" name="Front. Microbiol.">
        <title>Genome Sequence of the Piezophilic, Mesophilic Sulfate-Reducing Bacterium Desulfovibrio indicus J2T.</title>
        <authorList>
            <person name="Cao J."/>
            <person name="Maignien L."/>
            <person name="Shao Z."/>
            <person name="Alain K."/>
            <person name="Jebbar M."/>
        </authorList>
    </citation>
    <scope>NUCLEOTIDE SEQUENCE</scope>
    <source>
        <strain evidence="2">DSM 21893</strain>
    </source>
</reference>
<dbReference type="SMART" id="SM00901">
    <property type="entry name" value="FRG"/>
    <property type="match status" value="1"/>
</dbReference>
<evidence type="ECO:0000313" key="2">
    <source>
        <dbReference type="EMBL" id="GJD40820.1"/>
    </source>
</evidence>
<keyword evidence="3" id="KW-1185">Reference proteome</keyword>
<reference evidence="2" key="2">
    <citation type="submission" date="2021-08" db="EMBL/GenBank/DDBJ databases">
        <authorList>
            <person name="Tani A."/>
            <person name="Ola A."/>
            <person name="Ogura Y."/>
            <person name="Katsura K."/>
            <person name="Hayashi T."/>
        </authorList>
    </citation>
    <scope>NUCLEOTIDE SEQUENCE</scope>
    <source>
        <strain evidence="2">DSM 21893</strain>
    </source>
</reference>
<dbReference type="Proteomes" id="UP001055307">
    <property type="component" value="Unassembled WGS sequence"/>
</dbReference>
<protein>
    <recommendedName>
        <fullName evidence="1">FRG domain-containing protein</fullName>
    </recommendedName>
</protein>
<evidence type="ECO:0000313" key="3">
    <source>
        <dbReference type="Proteomes" id="UP001055307"/>
    </source>
</evidence>